<dbReference type="InterPro" id="IPR040680">
    <property type="entry name" value="DUF5643"/>
</dbReference>
<dbReference type="InterPro" id="IPR025436">
    <property type="entry name" value="DUF4179"/>
</dbReference>
<keyword evidence="1" id="KW-0472">Membrane</keyword>
<dbReference type="Proteomes" id="UP000682811">
    <property type="component" value="Unassembled WGS sequence"/>
</dbReference>
<feature type="transmembrane region" description="Helical" evidence="1">
    <location>
        <begin position="63"/>
        <end position="82"/>
    </location>
</feature>
<keyword evidence="5" id="KW-1185">Reference proteome</keyword>
<protein>
    <recommendedName>
        <fullName evidence="6">DUF4179 domain-containing protein</fullName>
    </recommendedName>
</protein>
<organism evidence="4 5">
    <name type="scientific">Paenibacillus azoreducens</name>
    <dbReference type="NCBI Taxonomy" id="116718"/>
    <lineage>
        <taxon>Bacteria</taxon>
        <taxon>Bacillati</taxon>
        <taxon>Bacillota</taxon>
        <taxon>Bacilli</taxon>
        <taxon>Bacillales</taxon>
        <taxon>Paenibacillaceae</taxon>
        <taxon>Paenibacillus</taxon>
    </lineage>
</organism>
<comment type="caution">
    <text evidence="4">The sequence shown here is derived from an EMBL/GenBank/DDBJ whole genome shotgun (WGS) entry which is preliminary data.</text>
</comment>
<dbReference type="EMBL" id="BORT01000039">
    <property type="protein sequence ID" value="GIO50864.1"/>
    <property type="molecule type" value="Genomic_DNA"/>
</dbReference>
<proteinExistence type="predicted"/>
<feature type="domain" description="DUF5643" evidence="3">
    <location>
        <begin position="242"/>
        <end position="334"/>
    </location>
</feature>
<dbReference type="Pfam" id="PF13786">
    <property type="entry name" value="DUF4179"/>
    <property type="match status" value="1"/>
</dbReference>
<evidence type="ECO:0000313" key="5">
    <source>
        <dbReference type="Proteomes" id="UP000682811"/>
    </source>
</evidence>
<keyword evidence="1" id="KW-0812">Transmembrane</keyword>
<keyword evidence="1" id="KW-1133">Transmembrane helix</keyword>
<dbReference type="AlphaFoldDB" id="A0A919YI27"/>
<evidence type="ECO:0008006" key="6">
    <source>
        <dbReference type="Google" id="ProtNLM"/>
    </source>
</evidence>
<dbReference type="Gene3D" id="2.60.40.1630">
    <property type="entry name" value="bacillus anthracis domain"/>
    <property type="match status" value="1"/>
</dbReference>
<accession>A0A919YI27</accession>
<reference evidence="4 5" key="1">
    <citation type="submission" date="2021-03" db="EMBL/GenBank/DDBJ databases">
        <title>Antimicrobial resistance genes in bacteria isolated from Japanese honey, and their potential for conferring macrolide and lincosamide resistance in the American foulbrood pathogen Paenibacillus larvae.</title>
        <authorList>
            <person name="Okamoto M."/>
            <person name="Kumagai M."/>
            <person name="Kanamori H."/>
            <person name="Takamatsu D."/>
        </authorList>
    </citation>
    <scope>NUCLEOTIDE SEQUENCE [LARGE SCALE GENOMIC DNA]</scope>
    <source>
        <strain evidence="4 5">J34TS1</strain>
    </source>
</reference>
<dbReference type="Pfam" id="PF18705">
    <property type="entry name" value="DUF5643"/>
    <property type="match status" value="1"/>
</dbReference>
<evidence type="ECO:0000313" key="4">
    <source>
        <dbReference type="EMBL" id="GIO50864.1"/>
    </source>
</evidence>
<feature type="domain" description="DUF4179" evidence="2">
    <location>
        <begin position="58"/>
        <end position="154"/>
    </location>
</feature>
<evidence type="ECO:0000259" key="2">
    <source>
        <dbReference type="Pfam" id="PF13786"/>
    </source>
</evidence>
<name>A0A919YI27_9BACL</name>
<sequence>MNRDRIYGDENLRQQDALLRSKTQEMPDRLGNLVPHTTFQAVWGKHHQFLMQNGVRSKRKKRWGIAACGLVMAIIVAGTAFYTSPEVRAALAKFPFMKMLLKDGEFKEHYGLSQIEKQDLGVKLNRSVTDQNIRFTVDEIFYDGIQIVLNYDVEYLNAKEKINEKDASVYYNLAIIGAEPDMMSTHKFTILNDHSFIGSTLIDAYQYLDGYQLQMNISQIGQVKGDWSVTIPLSVSKTDPHTKTFFPNKVFEMDGKKRTVERITMTPVTTQIVIRSEDKKEGSDLSFNIRDNLQTLFYSNGGLAGNGKYINNFAPPSSINPYPEYIEIAVNKKMRMNHLVQHEETAALTNKFPIILKGAHGGTVLITKVEYSEDGTMLYYEASDAENQYPMIVLMDSKEHVNISEPVRIAKDRFAFKMKYPKLDIRSSLKAKVFINEYEPGYKPEPPVWVKIPLDWSKP</sequence>
<gene>
    <name evidence="4" type="ORF">J34TS1_56290</name>
</gene>
<dbReference type="RefSeq" id="WP_212980961.1">
    <property type="nucleotide sequence ID" value="NZ_AP025343.1"/>
</dbReference>
<evidence type="ECO:0000259" key="3">
    <source>
        <dbReference type="Pfam" id="PF18705"/>
    </source>
</evidence>
<evidence type="ECO:0000256" key="1">
    <source>
        <dbReference type="SAM" id="Phobius"/>
    </source>
</evidence>